<proteinExistence type="predicted"/>
<sequence length="78" mass="9179">MEAIRQIITVKNHSVTVILPDDFIADEVEVIILPIQRDEYKTPQWQIDLVRERTENYLKNPKNASAIDDFLKEIENEL</sequence>
<name>A0ABV9PER4_9FLAO</name>
<protein>
    <recommendedName>
        <fullName evidence="3">Addiction module component</fullName>
    </recommendedName>
</protein>
<evidence type="ECO:0000313" key="1">
    <source>
        <dbReference type="EMBL" id="MFC4747787.1"/>
    </source>
</evidence>
<gene>
    <name evidence="1" type="ORF">ACFO5S_10030</name>
</gene>
<comment type="caution">
    <text evidence="1">The sequence shown here is derived from an EMBL/GenBank/DDBJ whole genome shotgun (WGS) entry which is preliminary data.</text>
</comment>
<accession>A0ABV9PER4</accession>
<organism evidence="1 2">
    <name type="scientific">Flavobacterium branchiicola</name>
    <dbReference type="NCBI Taxonomy" id="1114875"/>
    <lineage>
        <taxon>Bacteria</taxon>
        <taxon>Pseudomonadati</taxon>
        <taxon>Bacteroidota</taxon>
        <taxon>Flavobacteriia</taxon>
        <taxon>Flavobacteriales</taxon>
        <taxon>Flavobacteriaceae</taxon>
        <taxon>Flavobacterium</taxon>
    </lineage>
</organism>
<evidence type="ECO:0000313" key="2">
    <source>
        <dbReference type="Proteomes" id="UP001595935"/>
    </source>
</evidence>
<reference evidence="2" key="1">
    <citation type="journal article" date="2019" name="Int. J. Syst. Evol. Microbiol.">
        <title>The Global Catalogue of Microorganisms (GCM) 10K type strain sequencing project: providing services to taxonomists for standard genome sequencing and annotation.</title>
        <authorList>
            <consortium name="The Broad Institute Genomics Platform"/>
            <consortium name="The Broad Institute Genome Sequencing Center for Infectious Disease"/>
            <person name="Wu L."/>
            <person name="Ma J."/>
        </authorList>
    </citation>
    <scope>NUCLEOTIDE SEQUENCE [LARGE SCALE GENOMIC DNA]</scope>
    <source>
        <strain evidence="2">WYCCWR 13023</strain>
    </source>
</reference>
<dbReference type="Proteomes" id="UP001595935">
    <property type="component" value="Unassembled WGS sequence"/>
</dbReference>
<dbReference type="RefSeq" id="WP_213257777.1">
    <property type="nucleotide sequence ID" value="NZ_JAGYWA010000004.1"/>
</dbReference>
<keyword evidence="2" id="KW-1185">Reference proteome</keyword>
<dbReference type="EMBL" id="JBHSGV010000004">
    <property type="protein sequence ID" value="MFC4747787.1"/>
    <property type="molecule type" value="Genomic_DNA"/>
</dbReference>
<evidence type="ECO:0008006" key="3">
    <source>
        <dbReference type="Google" id="ProtNLM"/>
    </source>
</evidence>